<dbReference type="CDD" id="cd11332">
    <property type="entry name" value="AmyAc_OligoGlu_TS"/>
    <property type="match status" value="1"/>
</dbReference>
<dbReference type="PANTHER" id="PTHR10357">
    <property type="entry name" value="ALPHA-AMYLASE FAMILY MEMBER"/>
    <property type="match status" value="1"/>
</dbReference>
<dbReference type="InterPro" id="IPR006047">
    <property type="entry name" value="GH13_cat_dom"/>
</dbReference>
<evidence type="ECO:0000313" key="4">
    <source>
        <dbReference type="EMBL" id="TQO19463.1"/>
    </source>
</evidence>
<dbReference type="GO" id="GO:0004556">
    <property type="term" value="F:alpha-amylase activity"/>
    <property type="evidence" value="ECO:0007669"/>
    <property type="project" value="TreeGrafter"/>
</dbReference>
<dbReference type="InterPro" id="IPR045857">
    <property type="entry name" value="O16G_dom_2"/>
</dbReference>
<feature type="region of interest" description="Disordered" evidence="2">
    <location>
        <begin position="263"/>
        <end position="296"/>
    </location>
</feature>
<dbReference type="SMART" id="SM00642">
    <property type="entry name" value="Aamy"/>
    <property type="match status" value="1"/>
</dbReference>
<evidence type="ECO:0000313" key="5">
    <source>
        <dbReference type="Proteomes" id="UP000316560"/>
    </source>
</evidence>
<dbReference type="Gene3D" id="3.20.20.80">
    <property type="entry name" value="Glycosidases"/>
    <property type="match status" value="2"/>
</dbReference>
<sequence>MLHGARAQHAPFAEMNNLFGEESQRRMCKRLAILEESDTVASMTSVLSSSQWWRSAVIYQIYPRSFADSNGDGMGDLLGIRDRLPELAELGIDAVWLSPFYTSPQRDAGYDVADYCDVDPLFGTLDDFDSMTARAHELGLRVIVDLVPNHSSSAHLWFQEALLAAPGSEERARYMFRDGRGDNGELPPNNWESVFGGRAWTRTETTDGTPGQWYLHLFDSSQPDFDWNNPWVRHQFENVLRFWLDRGVDGFRVDVAHGMIKADDLPDWSPPSSGGSMGGAGAIEATEPTDGEATADQLAASRAPFWGQDGVHEIYRQWRTILNSYDGERILAAEAWVDPLTDTAKWVRPDEMHQAFNFAYLETPWAAGALRTVIDASISAFSEVDAPSTWVLSNHDVVRHASRLALTAESPQGHGIGPHSAGLPDRELGLRRARAATALMLALPGSAYIYQGEELGLPEMIALPDNARQDPTWFRTNGERYGRDGCRVPIPWEAESVAYGFSASGASWLPQPADWAPFARNAQRNVSDSTLTMYTQLLALRRAHELATGELEWLETPHAAVLALRNSDVLVYANTGHDAVPLPTGEVLLSSGPLSDEQLPADTTVWLRAYPLASAGQQ</sequence>
<dbReference type="PANTHER" id="PTHR10357:SF179">
    <property type="entry name" value="NEUTRAL AND BASIC AMINO ACID TRANSPORT PROTEIN RBAT"/>
    <property type="match status" value="1"/>
</dbReference>
<evidence type="ECO:0000256" key="2">
    <source>
        <dbReference type="SAM" id="MobiDB-lite"/>
    </source>
</evidence>
<dbReference type="AlphaFoldDB" id="A0A8H2PY78"/>
<dbReference type="GO" id="GO:0009313">
    <property type="term" value="P:oligosaccharide catabolic process"/>
    <property type="evidence" value="ECO:0007669"/>
    <property type="project" value="TreeGrafter"/>
</dbReference>
<evidence type="ECO:0000256" key="1">
    <source>
        <dbReference type="ARBA" id="ARBA00008061"/>
    </source>
</evidence>
<reference evidence="4 5" key="1">
    <citation type="submission" date="2019-06" db="EMBL/GenBank/DDBJ databases">
        <title>Sequencing the genomes of 1000 actinobacteria strains.</title>
        <authorList>
            <person name="Klenk H.-P."/>
        </authorList>
    </citation>
    <scope>NUCLEOTIDE SEQUENCE [LARGE SCALE GENOMIC DNA]</scope>
    <source>
        <strain evidence="4 5">DSM 21947</strain>
    </source>
</reference>
<name>A0A8H2PY78_9MICO</name>
<dbReference type="Pfam" id="PF00128">
    <property type="entry name" value="Alpha-amylase"/>
    <property type="match status" value="1"/>
</dbReference>
<dbReference type="InterPro" id="IPR017853">
    <property type="entry name" value="GH"/>
</dbReference>
<organism evidence="4 5">
    <name type="scientific">Rhodoglobus vestalii</name>
    <dbReference type="NCBI Taxonomy" id="193384"/>
    <lineage>
        <taxon>Bacteria</taxon>
        <taxon>Bacillati</taxon>
        <taxon>Actinomycetota</taxon>
        <taxon>Actinomycetes</taxon>
        <taxon>Micrococcales</taxon>
        <taxon>Microbacteriaceae</taxon>
        <taxon>Rhodoglobus</taxon>
    </lineage>
</organism>
<comment type="similarity">
    <text evidence="1">Belongs to the glycosyl hydrolase 13 family.</text>
</comment>
<protein>
    <submittedName>
        <fullName evidence="4">Alpha-glucosidase</fullName>
    </submittedName>
</protein>
<dbReference type="SUPFAM" id="SSF51445">
    <property type="entry name" value="(Trans)glycosidases"/>
    <property type="match status" value="1"/>
</dbReference>
<gene>
    <name evidence="4" type="ORF">FB472_1016</name>
</gene>
<accession>A0A8H2PY78</accession>
<evidence type="ECO:0000259" key="3">
    <source>
        <dbReference type="SMART" id="SM00642"/>
    </source>
</evidence>
<proteinExistence type="inferred from homology"/>
<feature type="domain" description="Glycosyl hydrolase family 13 catalytic" evidence="3">
    <location>
        <begin position="60"/>
        <end position="487"/>
    </location>
</feature>
<dbReference type="Proteomes" id="UP000316560">
    <property type="component" value="Unassembled WGS sequence"/>
</dbReference>
<comment type="caution">
    <text evidence="4">The sequence shown here is derived from an EMBL/GenBank/DDBJ whole genome shotgun (WGS) entry which is preliminary data.</text>
</comment>
<keyword evidence="5" id="KW-1185">Reference proteome</keyword>
<dbReference type="Gene3D" id="3.90.400.10">
    <property type="entry name" value="Oligo-1,6-glucosidase, Domain 2"/>
    <property type="match status" value="1"/>
</dbReference>
<dbReference type="EMBL" id="VFRA01000001">
    <property type="protein sequence ID" value="TQO19463.1"/>
    <property type="molecule type" value="Genomic_DNA"/>
</dbReference>